<evidence type="ECO:0000313" key="14">
    <source>
        <dbReference type="Proteomes" id="UP000504629"/>
    </source>
</evidence>
<dbReference type="PANTHER" id="PTHR22930:SF289">
    <property type="entry name" value="DDE TNP4 DOMAIN-CONTAINING PROTEIN-RELATED"/>
    <property type="match status" value="1"/>
</dbReference>
<keyword evidence="9" id="KW-0378">Hydrolase</keyword>
<dbReference type="GO" id="GO:0016787">
    <property type="term" value="F:hydrolase activity"/>
    <property type="evidence" value="ECO:0007669"/>
    <property type="project" value="UniProtKB-KW"/>
</dbReference>
<dbReference type="Pfam" id="PF13359">
    <property type="entry name" value="DDE_Tnp_4"/>
    <property type="match status" value="1"/>
</dbReference>
<dbReference type="GO" id="GO:0005634">
    <property type="term" value="C:nucleus"/>
    <property type="evidence" value="ECO:0007669"/>
    <property type="project" value="UniProtKB-SubCell"/>
</dbReference>
<organism evidence="14 15">
    <name type="scientific">Bombyx mandarina</name>
    <name type="common">Wild silk moth</name>
    <name type="synonym">Wild silkworm</name>
    <dbReference type="NCBI Taxonomy" id="7092"/>
    <lineage>
        <taxon>Eukaryota</taxon>
        <taxon>Metazoa</taxon>
        <taxon>Ecdysozoa</taxon>
        <taxon>Arthropoda</taxon>
        <taxon>Hexapoda</taxon>
        <taxon>Insecta</taxon>
        <taxon>Pterygota</taxon>
        <taxon>Neoptera</taxon>
        <taxon>Endopterygota</taxon>
        <taxon>Lepidoptera</taxon>
        <taxon>Glossata</taxon>
        <taxon>Ditrysia</taxon>
        <taxon>Bombycoidea</taxon>
        <taxon>Bombycidae</taxon>
        <taxon>Bombycinae</taxon>
        <taxon>Bombyx</taxon>
    </lineage>
</organism>
<evidence type="ECO:0000256" key="1">
    <source>
        <dbReference type="ARBA" id="ARBA00001968"/>
    </source>
</evidence>
<comment type="similarity">
    <text evidence="4">Belongs to the HARBI1 family.</text>
</comment>
<dbReference type="Proteomes" id="UP000504629">
    <property type="component" value="Unplaced"/>
</dbReference>
<proteinExistence type="inferred from homology"/>
<name>A0A6J2KC81_BOMMA</name>
<evidence type="ECO:0000313" key="15">
    <source>
        <dbReference type="RefSeq" id="XP_028039896.1"/>
    </source>
</evidence>
<evidence type="ECO:0000256" key="11">
    <source>
        <dbReference type="ARBA" id="ARBA00030126"/>
    </source>
</evidence>
<dbReference type="InterPro" id="IPR027806">
    <property type="entry name" value="HARBI1_dom"/>
</dbReference>
<evidence type="ECO:0000256" key="7">
    <source>
        <dbReference type="ARBA" id="ARBA00022722"/>
    </source>
</evidence>
<keyword evidence="14" id="KW-1185">Reference proteome</keyword>
<evidence type="ECO:0000256" key="6">
    <source>
        <dbReference type="ARBA" id="ARBA00022490"/>
    </source>
</evidence>
<dbReference type="AlphaFoldDB" id="A0A6J2KC81"/>
<sequence length="369" mass="42377">MDDDLTLFLESLEAVESLQLVSSNSVFRRPRLYRQRTEDFEKYDDKDFVFRYRLSKETVLFLLEKIEHLLEYKDNRNQSVTPLTQLLCTLRYFATGNFLLTVGDLCGISVATSSRIIKRVANAIVTLRKEFIRFPNSQEEISTVKGQFYKIARFPNVLGCIDCTHVKIQSPGGDDAEIFRNRKSYMSINVQTISDANLLITDVVARWPGSTHDSTIYQNSQRHRVFESGAYNVAYLLGDSGYPLKSHLLTPYLNPSTHGERKYNEAHIKTRNTVERQYGVLKRRFPVLAVGLRLKLTTSVHVILACCILHNICIIRKEQDPINDGSIPNLEELIQNGQIPPTHNIAADHSYGFQRNYMTQYFGNLTNRN</sequence>
<evidence type="ECO:0000256" key="5">
    <source>
        <dbReference type="ARBA" id="ARBA00015519"/>
    </source>
</evidence>
<evidence type="ECO:0000256" key="10">
    <source>
        <dbReference type="ARBA" id="ARBA00023242"/>
    </source>
</evidence>
<dbReference type="GeneID" id="114250285"/>
<evidence type="ECO:0000256" key="8">
    <source>
        <dbReference type="ARBA" id="ARBA00022723"/>
    </source>
</evidence>
<dbReference type="GO" id="GO:0046872">
    <property type="term" value="F:metal ion binding"/>
    <property type="evidence" value="ECO:0007669"/>
    <property type="project" value="UniProtKB-KW"/>
</dbReference>
<dbReference type="InterPro" id="IPR026103">
    <property type="entry name" value="HARBI1_animal"/>
</dbReference>
<dbReference type="RefSeq" id="XP_028039896.1">
    <property type="nucleotide sequence ID" value="XM_028184095.1"/>
</dbReference>
<dbReference type="PANTHER" id="PTHR22930">
    <property type="match status" value="1"/>
</dbReference>
<keyword evidence="7" id="KW-0540">Nuclease</keyword>
<comment type="cofactor">
    <cofactor evidence="1">
        <name>a divalent metal cation</name>
        <dbReference type="ChEBI" id="CHEBI:60240"/>
    </cofactor>
</comment>
<evidence type="ECO:0000259" key="13">
    <source>
        <dbReference type="Pfam" id="PF13359"/>
    </source>
</evidence>
<evidence type="ECO:0000256" key="4">
    <source>
        <dbReference type="ARBA" id="ARBA00006958"/>
    </source>
</evidence>
<dbReference type="PRINTS" id="PR02086">
    <property type="entry name" value="PUTNUCHARBI1"/>
</dbReference>
<protein>
    <recommendedName>
        <fullName evidence="5">Putative nuclease HARBI1</fullName>
    </recommendedName>
    <alternativeName>
        <fullName evidence="11">Harbinger transposase-derived nuclease</fullName>
    </alternativeName>
</protein>
<keyword evidence="10" id="KW-0539">Nucleus</keyword>
<accession>A0A6J2KC81</accession>
<evidence type="ECO:0000256" key="3">
    <source>
        <dbReference type="ARBA" id="ARBA00004496"/>
    </source>
</evidence>
<dbReference type="GO" id="GO:0004518">
    <property type="term" value="F:nuclease activity"/>
    <property type="evidence" value="ECO:0007669"/>
    <property type="project" value="UniProtKB-KW"/>
</dbReference>
<evidence type="ECO:0000256" key="2">
    <source>
        <dbReference type="ARBA" id="ARBA00004123"/>
    </source>
</evidence>
<dbReference type="InterPro" id="IPR045249">
    <property type="entry name" value="HARBI1-like"/>
</dbReference>
<dbReference type="OrthoDB" id="2430314at2759"/>
<comment type="subcellular location">
    <subcellularLocation>
        <location evidence="3">Cytoplasm</location>
    </subcellularLocation>
    <subcellularLocation>
        <location evidence="2">Nucleus</location>
    </subcellularLocation>
</comment>
<keyword evidence="8" id="KW-0479">Metal-binding</keyword>
<keyword evidence="6" id="KW-0963">Cytoplasm</keyword>
<dbReference type="KEGG" id="bman:114250285"/>
<evidence type="ECO:0000256" key="9">
    <source>
        <dbReference type="ARBA" id="ARBA00022801"/>
    </source>
</evidence>
<gene>
    <name evidence="15" type="primary">LOC114250285</name>
</gene>
<feature type="domain" description="DDE Tnp4" evidence="13">
    <location>
        <begin position="161"/>
        <end position="311"/>
    </location>
</feature>
<reference evidence="15" key="1">
    <citation type="submission" date="2025-08" db="UniProtKB">
        <authorList>
            <consortium name="RefSeq"/>
        </authorList>
    </citation>
    <scope>IDENTIFICATION</scope>
    <source>
        <tissue evidence="15">Silk gland</tissue>
    </source>
</reference>
<comment type="function">
    <text evidence="12">Transposase-derived protein that may have nuclease activity. Does not have transposase activity.</text>
</comment>
<evidence type="ECO:0000256" key="12">
    <source>
        <dbReference type="ARBA" id="ARBA00045850"/>
    </source>
</evidence>
<dbReference type="GO" id="GO:0005737">
    <property type="term" value="C:cytoplasm"/>
    <property type="evidence" value="ECO:0007669"/>
    <property type="project" value="UniProtKB-SubCell"/>
</dbReference>